<dbReference type="InterPro" id="IPR029063">
    <property type="entry name" value="SAM-dependent_MTases_sf"/>
</dbReference>
<sequence length="237" mass="27047">MSREKKTKLDLNRIVFIGRTFDEYLDMFALSKASIQGRSILDCPAGACSFTAIANSLGAEVTACDIAYDHRGEELKQKGLQDIEHAAVHITKAEDNYEWDYIRSVEDLKSRRKQALHDCSEDMYNSGGRYVPAELPALPFEESAFDIVLSAHFLFMYADRLSYDFHIDTLTELLRVAEEEVRIFPLVDLKGERYEHLDAVIEYLTAKGYMVEEVSVSYEFQRNANSFLRITKSSVGN</sequence>
<dbReference type="Gene3D" id="3.40.50.150">
    <property type="entry name" value="Vaccinia Virus protein VP39"/>
    <property type="match status" value="1"/>
</dbReference>
<dbReference type="STRING" id="1122204.SAMN05421781_0772"/>
<dbReference type="EMBL" id="FNNC01000001">
    <property type="protein sequence ID" value="SDW18834.1"/>
    <property type="molecule type" value="Genomic_DNA"/>
</dbReference>
<gene>
    <name evidence="1" type="ORF">SAMN05421781_0772</name>
</gene>
<dbReference type="SUPFAM" id="SSF53335">
    <property type="entry name" value="S-adenosyl-L-methionine-dependent methyltransferases"/>
    <property type="match status" value="1"/>
</dbReference>
<keyword evidence="2" id="KW-1185">Reference proteome</keyword>
<dbReference type="OrthoDB" id="9787807at2"/>
<evidence type="ECO:0000313" key="1">
    <source>
        <dbReference type="EMBL" id="SDW18834.1"/>
    </source>
</evidence>
<dbReference type="Proteomes" id="UP000199488">
    <property type="component" value="Unassembled WGS sequence"/>
</dbReference>
<accession>A0A1H2RJ84</accession>
<evidence type="ECO:0000313" key="2">
    <source>
        <dbReference type="Proteomes" id="UP000199488"/>
    </source>
</evidence>
<dbReference type="AlphaFoldDB" id="A0A1H2RJ84"/>
<dbReference type="RefSeq" id="WP_091611382.1">
    <property type="nucleotide sequence ID" value="NZ_FNNC01000001.1"/>
</dbReference>
<evidence type="ECO:0008006" key="3">
    <source>
        <dbReference type="Google" id="ProtNLM"/>
    </source>
</evidence>
<name>A0A1H2RJ84_9BACI</name>
<reference evidence="1 2" key="1">
    <citation type="submission" date="2016-10" db="EMBL/GenBank/DDBJ databases">
        <authorList>
            <person name="de Groot N.N."/>
        </authorList>
    </citation>
    <scope>NUCLEOTIDE SEQUENCE [LARGE SCALE GENOMIC DNA]</scope>
    <source>
        <strain evidence="1 2">DSM 23126</strain>
    </source>
</reference>
<protein>
    <recommendedName>
        <fullName evidence="3">Methyltransferase domain-containing protein</fullName>
    </recommendedName>
</protein>
<organism evidence="1 2">
    <name type="scientific">Marinococcus luteus</name>
    <dbReference type="NCBI Taxonomy" id="1122204"/>
    <lineage>
        <taxon>Bacteria</taxon>
        <taxon>Bacillati</taxon>
        <taxon>Bacillota</taxon>
        <taxon>Bacilli</taxon>
        <taxon>Bacillales</taxon>
        <taxon>Bacillaceae</taxon>
        <taxon>Marinococcus</taxon>
    </lineage>
</organism>
<proteinExistence type="predicted"/>